<name>A0ABV7YCL8_9ACTN</name>
<dbReference type="SMART" id="SM00487">
    <property type="entry name" value="DEXDc"/>
    <property type="match status" value="1"/>
</dbReference>
<dbReference type="Pfam" id="PF13307">
    <property type="entry name" value="Helicase_C_2"/>
    <property type="match status" value="1"/>
</dbReference>
<dbReference type="PANTHER" id="PTHR11472:SF34">
    <property type="entry name" value="REGULATOR OF TELOMERE ELONGATION HELICASE 1"/>
    <property type="match status" value="1"/>
</dbReference>
<sequence length="681" mass="72785">MADHDESASARVKEILAAAVEELGGSERPGQVAMADAVARAMTEQEHLVVQAGTGTGKSLAYLVPAFARVEKSERPVVIATATLALQAQLVDRDLPMLADAVEKKLARRPSYAIYKGRGNYACLQRVRDGVPDDQGELIQAQPTGPLGRSVLELREWAKKESSNGGAGDRDHAPSHQDRAWYQVAVSARECIGADKCPYGLECFAERAKTRAMSADVLVTNHTLLAIDALENFHILPDYDVVVIDEAHELAARVTASASAELSPGVVERAARRARAFCDDGEAEPLDEAGEALRMALAVAEPGRVETLAPALAEAVALVRDGARTAFSAFPEEIKDQPEREAARRQAKVLVDQIRDVAERIATISAYDVVWIAERERGGPELRVAPLSVAGLLRSGLFANRTAILTSATLTVGGDFDSTARSVGLRPVDLVPEGDAPAKKAPVEKVDGDVVEPLPWRALDVGSPFDYGKQAILYVARKLPPPGRGGISEKVLDELCALIEAAGGRTLGLFSSRRAAEEAASAVRDKLGVTVLCQGEGQLPELQKAFVKDPATSLFGTLSLWQGLDVPGDTCQLVVIDRIPFPRPDDPLMSARQRSVDEAGGNGFMSVAATHAGLLLAQGVGRLIRRSSDKGVVAVLDPRLVTARYGNFLKGSLPPMWFTHDREIALGALRRLRDTAASEAS</sequence>
<dbReference type="GO" id="GO:0016787">
    <property type="term" value="F:hydrolase activity"/>
    <property type="evidence" value="ECO:0007669"/>
    <property type="project" value="UniProtKB-KW"/>
</dbReference>
<dbReference type="InterPro" id="IPR045028">
    <property type="entry name" value="DinG/Rad3-like"/>
</dbReference>
<evidence type="ECO:0000256" key="3">
    <source>
        <dbReference type="ARBA" id="ARBA00022801"/>
    </source>
</evidence>
<keyword evidence="9" id="KW-0347">Helicase</keyword>
<dbReference type="EMBL" id="JBHRZH010000015">
    <property type="protein sequence ID" value="MFC3762544.1"/>
    <property type="molecule type" value="Genomic_DNA"/>
</dbReference>
<feature type="domain" description="Helicase ATP-binding" evidence="8">
    <location>
        <begin position="17"/>
        <end position="307"/>
    </location>
</feature>
<dbReference type="Pfam" id="PF00270">
    <property type="entry name" value="DEAD"/>
    <property type="match status" value="1"/>
</dbReference>
<dbReference type="InterPro" id="IPR014013">
    <property type="entry name" value="Helic_SF1/SF2_ATP-bd_DinG/Rad3"/>
</dbReference>
<dbReference type="Gene3D" id="3.40.50.300">
    <property type="entry name" value="P-loop containing nucleotide triphosphate hydrolases"/>
    <property type="match status" value="2"/>
</dbReference>
<proteinExistence type="inferred from homology"/>
<gene>
    <name evidence="9" type="ORF">ACFOUW_17005</name>
</gene>
<dbReference type="InterPro" id="IPR011545">
    <property type="entry name" value="DEAD/DEAH_box_helicase_dom"/>
</dbReference>
<dbReference type="InterPro" id="IPR027417">
    <property type="entry name" value="P-loop_NTPase"/>
</dbReference>
<keyword evidence="4" id="KW-0067">ATP-binding</keyword>
<keyword evidence="10" id="KW-1185">Reference proteome</keyword>
<comment type="similarity">
    <text evidence="5">Belongs to the helicase family. DinG subfamily.</text>
</comment>
<evidence type="ECO:0000313" key="10">
    <source>
        <dbReference type="Proteomes" id="UP001595699"/>
    </source>
</evidence>
<evidence type="ECO:0000256" key="5">
    <source>
        <dbReference type="ARBA" id="ARBA00038058"/>
    </source>
</evidence>
<dbReference type="EC" id="5.6.2.3" evidence="6"/>
<dbReference type="SUPFAM" id="SSF52540">
    <property type="entry name" value="P-loop containing nucleoside triphosphate hydrolases"/>
    <property type="match status" value="1"/>
</dbReference>
<dbReference type="Proteomes" id="UP001595699">
    <property type="component" value="Unassembled WGS sequence"/>
</dbReference>
<dbReference type="RefSeq" id="WP_205118831.1">
    <property type="nucleotide sequence ID" value="NZ_JAFBCM010000001.1"/>
</dbReference>
<dbReference type="SMART" id="SM00491">
    <property type="entry name" value="HELICc2"/>
    <property type="match status" value="1"/>
</dbReference>
<comment type="caution">
    <text evidence="9">The sequence shown here is derived from an EMBL/GenBank/DDBJ whole genome shotgun (WGS) entry which is preliminary data.</text>
</comment>
<keyword evidence="2" id="KW-0547">Nucleotide-binding</keyword>
<reference evidence="10" key="1">
    <citation type="journal article" date="2019" name="Int. J. Syst. Evol. Microbiol.">
        <title>The Global Catalogue of Microorganisms (GCM) 10K type strain sequencing project: providing services to taxonomists for standard genome sequencing and annotation.</title>
        <authorList>
            <consortium name="The Broad Institute Genomics Platform"/>
            <consortium name="The Broad Institute Genome Sequencing Center for Infectious Disease"/>
            <person name="Wu L."/>
            <person name="Ma J."/>
        </authorList>
    </citation>
    <scope>NUCLEOTIDE SEQUENCE [LARGE SCALE GENOMIC DNA]</scope>
    <source>
        <strain evidence="10">CGMCC 4.7241</strain>
    </source>
</reference>
<evidence type="ECO:0000256" key="6">
    <source>
        <dbReference type="ARBA" id="ARBA00044969"/>
    </source>
</evidence>
<organism evidence="9 10">
    <name type="scientific">Tenggerimyces flavus</name>
    <dbReference type="NCBI Taxonomy" id="1708749"/>
    <lineage>
        <taxon>Bacteria</taxon>
        <taxon>Bacillati</taxon>
        <taxon>Actinomycetota</taxon>
        <taxon>Actinomycetes</taxon>
        <taxon>Propionibacteriales</taxon>
        <taxon>Nocardioidaceae</taxon>
        <taxon>Tenggerimyces</taxon>
    </lineage>
</organism>
<dbReference type="GO" id="GO:0003678">
    <property type="term" value="F:DNA helicase activity"/>
    <property type="evidence" value="ECO:0007669"/>
    <property type="project" value="UniProtKB-EC"/>
</dbReference>
<evidence type="ECO:0000256" key="4">
    <source>
        <dbReference type="ARBA" id="ARBA00022840"/>
    </source>
</evidence>
<evidence type="ECO:0000259" key="8">
    <source>
        <dbReference type="PROSITE" id="PS51193"/>
    </source>
</evidence>
<comment type="cofactor">
    <cofactor evidence="1">
        <name>[4Fe-4S] cluster</name>
        <dbReference type="ChEBI" id="CHEBI:49883"/>
    </cofactor>
</comment>
<dbReference type="PROSITE" id="PS51193">
    <property type="entry name" value="HELICASE_ATP_BIND_2"/>
    <property type="match status" value="1"/>
</dbReference>
<dbReference type="PANTHER" id="PTHR11472">
    <property type="entry name" value="DNA REPAIR DEAD HELICASE RAD3/XP-D SUBFAMILY MEMBER"/>
    <property type="match status" value="1"/>
</dbReference>
<protein>
    <recommendedName>
        <fullName evidence="6">DNA 5'-3' helicase</fullName>
        <ecNumber evidence="6">5.6.2.3</ecNumber>
    </recommendedName>
</protein>
<comment type="catalytic activity">
    <reaction evidence="7">
        <text>ATP + H2O = ADP + phosphate + H(+)</text>
        <dbReference type="Rhea" id="RHEA:13065"/>
        <dbReference type="ChEBI" id="CHEBI:15377"/>
        <dbReference type="ChEBI" id="CHEBI:15378"/>
        <dbReference type="ChEBI" id="CHEBI:30616"/>
        <dbReference type="ChEBI" id="CHEBI:43474"/>
        <dbReference type="ChEBI" id="CHEBI:456216"/>
        <dbReference type="EC" id="5.6.2.3"/>
    </reaction>
</comment>
<accession>A0ABV7YCL8</accession>
<evidence type="ECO:0000256" key="2">
    <source>
        <dbReference type="ARBA" id="ARBA00022741"/>
    </source>
</evidence>
<dbReference type="InterPro" id="IPR014001">
    <property type="entry name" value="Helicase_ATP-bd"/>
</dbReference>
<evidence type="ECO:0000313" key="9">
    <source>
        <dbReference type="EMBL" id="MFC3762544.1"/>
    </source>
</evidence>
<evidence type="ECO:0000256" key="7">
    <source>
        <dbReference type="ARBA" id="ARBA00048954"/>
    </source>
</evidence>
<evidence type="ECO:0000256" key="1">
    <source>
        <dbReference type="ARBA" id="ARBA00001966"/>
    </source>
</evidence>
<dbReference type="InterPro" id="IPR006555">
    <property type="entry name" value="ATP-dep_Helicase_C"/>
</dbReference>
<keyword evidence="3 9" id="KW-0378">Hydrolase</keyword>